<dbReference type="EMBL" id="CABFNO020001328">
    <property type="protein sequence ID" value="CAG9981946.1"/>
    <property type="molecule type" value="Genomic_DNA"/>
</dbReference>
<keyword evidence="2" id="KW-1185">Reference proteome</keyword>
<name>A0A9N9XZ04_9HYPO</name>
<evidence type="ECO:0000313" key="1">
    <source>
        <dbReference type="EMBL" id="CAG9981946.1"/>
    </source>
</evidence>
<comment type="caution">
    <text evidence="1">The sequence shown here is derived from an EMBL/GenBank/DDBJ whole genome shotgun (WGS) entry which is preliminary data.</text>
</comment>
<evidence type="ECO:0000313" key="2">
    <source>
        <dbReference type="Proteomes" id="UP000754883"/>
    </source>
</evidence>
<gene>
    <name evidence="1" type="ORF">CBYS24578_00009513</name>
</gene>
<organism evidence="1 2">
    <name type="scientific">Clonostachys byssicola</name>
    <dbReference type="NCBI Taxonomy" id="160290"/>
    <lineage>
        <taxon>Eukaryota</taxon>
        <taxon>Fungi</taxon>
        <taxon>Dikarya</taxon>
        <taxon>Ascomycota</taxon>
        <taxon>Pezizomycotina</taxon>
        <taxon>Sordariomycetes</taxon>
        <taxon>Hypocreomycetidae</taxon>
        <taxon>Hypocreales</taxon>
        <taxon>Bionectriaceae</taxon>
        <taxon>Clonostachys</taxon>
    </lineage>
</organism>
<protein>
    <submittedName>
        <fullName evidence="1">Uncharacterized protein</fullName>
    </submittedName>
</protein>
<accession>A0A9N9XZ04</accession>
<proteinExistence type="predicted"/>
<dbReference type="AlphaFoldDB" id="A0A9N9XZ04"/>
<reference evidence="1" key="1">
    <citation type="submission" date="2021-10" db="EMBL/GenBank/DDBJ databases">
        <authorList>
            <person name="Piombo E."/>
        </authorList>
    </citation>
    <scope>NUCLEOTIDE SEQUENCE</scope>
</reference>
<sequence length="92" mass="10070">MWLSLKPLNWESAAAFAEIGAGGGVINHPSNTLPGAYMWLDDGECEDHLDVGHFTARPAPSQVAFNMATRQENHLDVCDKGDVSMAWQLKET</sequence>
<dbReference type="Proteomes" id="UP000754883">
    <property type="component" value="Unassembled WGS sequence"/>
</dbReference>